<dbReference type="Proteomes" id="UP000691718">
    <property type="component" value="Unassembled WGS sequence"/>
</dbReference>
<evidence type="ECO:0000313" key="1">
    <source>
        <dbReference type="EMBL" id="CAG5044684.1"/>
    </source>
</evidence>
<keyword evidence="2" id="KW-1185">Reference proteome</keyword>
<gene>
    <name evidence="1" type="ORF">PAPOLLO_LOCUS23081</name>
</gene>
<organism evidence="1 2">
    <name type="scientific">Parnassius apollo</name>
    <name type="common">Apollo butterfly</name>
    <name type="synonym">Papilio apollo</name>
    <dbReference type="NCBI Taxonomy" id="110799"/>
    <lineage>
        <taxon>Eukaryota</taxon>
        <taxon>Metazoa</taxon>
        <taxon>Ecdysozoa</taxon>
        <taxon>Arthropoda</taxon>
        <taxon>Hexapoda</taxon>
        <taxon>Insecta</taxon>
        <taxon>Pterygota</taxon>
        <taxon>Neoptera</taxon>
        <taxon>Endopterygota</taxon>
        <taxon>Lepidoptera</taxon>
        <taxon>Glossata</taxon>
        <taxon>Ditrysia</taxon>
        <taxon>Papilionoidea</taxon>
        <taxon>Papilionidae</taxon>
        <taxon>Parnassiinae</taxon>
        <taxon>Parnassini</taxon>
        <taxon>Parnassius</taxon>
        <taxon>Parnassius</taxon>
    </lineage>
</organism>
<comment type="caution">
    <text evidence="1">The sequence shown here is derived from an EMBL/GenBank/DDBJ whole genome shotgun (WGS) entry which is preliminary data.</text>
</comment>
<dbReference type="AlphaFoldDB" id="A0A8S3Y0P3"/>
<proteinExistence type="predicted"/>
<evidence type="ECO:0000313" key="2">
    <source>
        <dbReference type="Proteomes" id="UP000691718"/>
    </source>
</evidence>
<dbReference type="OrthoDB" id="6931010at2759"/>
<dbReference type="EMBL" id="CAJQZP010001418">
    <property type="protein sequence ID" value="CAG5044684.1"/>
    <property type="molecule type" value="Genomic_DNA"/>
</dbReference>
<sequence>MENQGSARTTSSPSHPSYPSVVWMSTGPLRIQQSTSATGGVHRKRWTAQMNENALRVYFRAKGGEVGGFAYRLRMHCFLIIAELEPSVTVSEQNLADRVRCIMRSKIFDDTELTANERLRRCEIVPPLDGNTILC</sequence>
<name>A0A8S3Y0P3_PARAO</name>
<accession>A0A8S3Y0P3</accession>
<reference evidence="1" key="1">
    <citation type="submission" date="2021-04" db="EMBL/GenBank/DDBJ databases">
        <authorList>
            <person name="Tunstrom K."/>
        </authorList>
    </citation>
    <scope>NUCLEOTIDE SEQUENCE</scope>
</reference>
<protein>
    <submittedName>
        <fullName evidence="1">(apollo) hypothetical protein</fullName>
    </submittedName>
</protein>